<keyword evidence="1" id="KW-0805">Transcription regulation</keyword>
<reference evidence="4 5" key="1">
    <citation type="journal article" date="2016" name="Nat. Commun.">
        <title>Thousands of microbial genomes shed light on interconnected biogeochemical processes in an aquifer system.</title>
        <authorList>
            <person name="Anantharaman K."/>
            <person name="Brown C.T."/>
            <person name="Hug L.A."/>
            <person name="Sharon I."/>
            <person name="Castelle C.J."/>
            <person name="Probst A.J."/>
            <person name="Thomas B.C."/>
            <person name="Singh A."/>
            <person name="Wilkins M.J."/>
            <person name="Karaoz U."/>
            <person name="Brodie E.L."/>
            <person name="Williams K.H."/>
            <person name="Hubbard S.S."/>
            <person name="Banfield J.F."/>
        </authorList>
    </citation>
    <scope>NUCLEOTIDE SEQUENCE [LARGE SCALE GENOMIC DNA]</scope>
</reference>
<dbReference type="PROSITE" id="PS50921">
    <property type="entry name" value="ANTAR"/>
    <property type="match status" value="1"/>
</dbReference>
<proteinExistence type="predicted"/>
<dbReference type="InterPro" id="IPR005561">
    <property type="entry name" value="ANTAR"/>
</dbReference>
<dbReference type="InterPro" id="IPR003018">
    <property type="entry name" value="GAF"/>
</dbReference>
<gene>
    <name evidence="4" type="ORF">A2729_05510</name>
</gene>
<dbReference type="InterPro" id="IPR036388">
    <property type="entry name" value="WH-like_DNA-bd_sf"/>
</dbReference>
<accession>A0A1G1XYF4</accession>
<dbReference type="InterPro" id="IPR029016">
    <property type="entry name" value="GAF-like_dom_sf"/>
</dbReference>
<dbReference type="Gene3D" id="1.10.10.10">
    <property type="entry name" value="Winged helix-like DNA-binding domain superfamily/Winged helix DNA-binding domain"/>
    <property type="match status" value="1"/>
</dbReference>
<dbReference type="STRING" id="1797532.A2729_05510"/>
<protein>
    <recommendedName>
        <fullName evidence="3">ANTAR domain-containing protein</fullName>
    </recommendedName>
</protein>
<dbReference type="Pfam" id="PF01590">
    <property type="entry name" value="GAF"/>
    <property type="match status" value="1"/>
</dbReference>
<dbReference type="EMBL" id="MHIB01000005">
    <property type="protein sequence ID" value="OGY45115.1"/>
    <property type="molecule type" value="Genomic_DNA"/>
</dbReference>
<evidence type="ECO:0000313" key="4">
    <source>
        <dbReference type="EMBL" id="OGY45115.1"/>
    </source>
</evidence>
<dbReference type="SUPFAM" id="SSF55781">
    <property type="entry name" value="GAF domain-like"/>
    <property type="match status" value="1"/>
</dbReference>
<evidence type="ECO:0000313" key="5">
    <source>
        <dbReference type="Proteomes" id="UP000178930"/>
    </source>
</evidence>
<dbReference type="AlphaFoldDB" id="A0A1G1XYF4"/>
<comment type="caution">
    <text evidence="4">The sequence shown here is derived from an EMBL/GenBank/DDBJ whole genome shotgun (WGS) entry which is preliminary data.</text>
</comment>
<sequence>MAQKQVDNEIKNNLAVLQEIIETFSNHFELKEILDKIAKIIGKVTGADSCFIYLISGDEVILKGSQKPHHSNFSKIKMKVGEGITGWVAETKKTVAISKQAYDDKRFKLFSSLPEDKFEAFLSVPIIFRNRVIGVINVQYKKSKKFSKKEINFLGTIAKQIGGVLEVSQLISETDALKLALETQKLINKAKAILIKSGDLTEDEAHKLLVKKSMDKRKSLKEVAEAIILANEVTK</sequence>
<dbReference type="SMART" id="SM00065">
    <property type="entry name" value="GAF"/>
    <property type="match status" value="1"/>
</dbReference>
<organism evidence="4 5">
    <name type="scientific">Candidatus Buchananbacteria bacterium RIFCSPHIGHO2_01_FULL_39_14</name>
    <dbReference type="NCBI Taxonomy" id="1797532"/>
    <lineage>
        <taxon>Bacteria</taxon>
        <taxon>Candidatus Buchananiibacteriota</taxon>
    </lineage>
</organism>
<dbReference type="Gene3D" id="3.30.450.40">
    <property type="match status" value="1"/>
</dbReference>
<dbReference type="GO" id="GO:0003723">
    <property type="term" value="F:RNA binding"/>
    <property type="evidence" value="ECO:0007669"/>
    <property type="project" value="InterPro"/>
</dbReference>
<evidence type="ECO:0000259" key="3">
    <source>
        <dbReference type="PROSITE" id="PS50921"/>
    </source>
</evidence>
<evidence type="ECO:0000256" key="2">
    <source>
        <dbReference type="ARBA" id="ARBA00023163"/>
    </source>
</evidence>
<dbReference type="Pfam" id="PF03861">
    <property type="entry name" value="ANTAR"/>
    <property type="match status" value="1"/>
</dbReference>
<dbReference type="Proteomes" id="UP000178930">
    <property type="component" value="Unassembled WGS sequence"/>
</dbReference>
<evidence type="ECO:0000256" key="1">
    <source>
        <dbReference type="ARBA" id="ARBA00023015"/>
    </source>
</evidence>
<dbReference type="SMART" id="SM01012">
    <property type="entry name" value="ANTAR"/>
    <property type="match status" value="1"/>
</dbReference>
<feature type="domain" description="ANTAR" evidence="3">
    <location>
        <begin position="167"/>
        <end position="228"/>
    </location>
</feature>
<keyword evidence="2" id="KW-0804">Transcription</keyword>
<name>A0A1G1XYF4_9BACT</name>